<evidence type="ECO:0000313" key="2">
    <source>
        <dbReference type="EMBL" id="OCF26421.1"/>
    </source>
</evidence>
<dbReference type="OrthoDB" id="2596100at2759"/>
<keyword evidence="4" id="KW-1185">Reference proteome</keyword>
<proteinExistence type="predicted"/>
<reference evidence="3" key="4">
    <citation type="submission" date="2024-02" db="EMBL/GenBank/DDBJ databases">
        <title>Comparative genomics of Cryptococcus and Kwoniella reveals pathogenesis evolution and contrasting modes of karyotype evolution via chromosome fusion or intercentromeric recombination.</title>
        <authorList>
            <person name="Coelho M.A."/>
            <person name="David-Palma M."/>
            <person name="Shea T."/>
            <person name="Bowers K."/>
            <person name="McGinley-Smith S."/>
            <person name="Mohammad A.W."/>
            <person name="Gnirke A."/>
            <person name="Yurkov A.M."/>
            <person name="Nowrousian M."/>
            <person name="Sun S."/>
            <person name="Cuomo C.A."/>
            <person name="Heitman J."/>
        </authorList>
    </citation>
    <scope>NUCLEOTIDE SEQUENCE</scope>
    <source>
        <strain evidence="3">CBS 10118</strain>
    </source>
</reference>
<reference evidence="2" key="1">
    <citation type="submission" date="2013-07" db="EMBL/GenBank/DDBJ databases">
        <title>The Genome Sequence of Cryptococcus bestiolae CBS10118.</title>
        <authorList>
            <consortium name="The Broad Institute Genome Sequencing Platform"/>
            <person name="Cuomo C."/>
            <person name="Litvintseva A."/>
            <person name="Chen Y."/>
            <person name="Heitman J."/>
            <person name="Sun S."/>
            <person name="Springer D."/>
            <person name="Dromer F."/>
            <person name="Young S.K."/>
            <person name="Zeng Q."/>
            <person name="Gargeya S."/>
            <person name="Fitzgerald M."/>
            <person name="Abouelleil A."/>
            <person name="Alvarado L."/>
            <person name="Berlin A.M."/>
            <person name="Chapman S.B."/>
            <person name="Dewar J."/>
            <person name="Goldberg J."/>
            <person name="Griggs A."/>
            <person name="Gujja S."/>
            <person name="Hansen M."/>
            <person name="Howarth C."/>
            <person name="Imamovic A."/>
            <person name="Larimer J."/>
            <person name="McCowan C."/>
            <person name="Murphy C."/>
            <person name="Pearson M."/>
            <person name="Priest M."/>
            <person name="Roberts A."/>
            <person name="Saif S."/>
            <person name="Shea T."/>
            <person name="Sykes S."/>
            <person name="Wortman J."/>
            <person name="Nusbaum C."/>
            <person name="Birren B."/>
        </authorList>
    </citation>
    <scope>NUCLEOTIDE SEQUENCE [LARGE SCALE GENOMIC DNA]</scope>
    <source>
        <strain evidence="2">CBS 10118</strain>
    </source>
</reference>
<feature type="region of interest" description="Disordered" evidence="1">
    <location>
        <begin position="363"/>
        <end position="384"/>
    </location>
</feature>
<feature type="compositionally biased region" description="Pro residues" evidence="1">
    <location>
        <begin position="69"/>
        <end position="78"/>
    </location>
</feature>
<dbReference type="Proteomes" id="UP000092730">
    <property type="component" value="Chromosome 1"/>
</dbReference>
<dbReference type="RefSeq" id="XP_019047491.1">
    <property type="nucleotide sequence ID" value="XM_019190743.1"/>
</dbReference>
<evidence type="ECO:0000256" key="1">
    <source>
        <dbReference type="SAM" id="MobiDB-lite"/>
    </source>
</evidence>
<evidence type="ECO:0000313" key="4">
    <source>
        <dbReference type="Proteomes" id="UP000092730"/>
    </source>
</evidence>
<accession>A0A1B9G5Z3</accession>
<dbReference type="VEuPathDB" id="FungiDB:I302_04106"/>
<dbReference type="GeneID" id="30208505"/>
<dbReference type="AlphaFoldDB" id="A0A1B9G5Z3"/>
<feature type="compositionally biased region" description="Low complexity" evidence="1">
    <location>
        <begin position="407"/>
        <end position="431"/>
    </location>
</feature>
<dbReference type="EMBL" id="KI894020">
    <property type="protein sequence ID" value="OCF26421.1"/>
    <property type="molecule type" value="Genomic_DNA"/>
</dbReference>
<dbReference type="EMBL" id="CP144541">
    <property type="protein sequence ID" value="WVW78769.1"/>
    <property type="molecule type" value="Genomic_DNA"/>
</dbReference>
<feature type="compositionally biased region" description="Low complexity" evidence="1">
    <location>
        <begin position="374"/>
        <end position="384"/>
    </location>
</feature>
<sequence length="538" mass="59863">MPLEPITIPLSPRTPSALLSSLILSPRPEVNGITLPQSLMGMLSPTLPSSFPPNTSPSHPGEGVDLPRFPLPPSPAPYPRQSRTRNKENYRSLTTRESQQLASILLSSLKPHKKNPKELMRASIELASKLDGCGIKWDKQRKVMGIHLRGLYEIGLRGGEGMEMYVQGSFVTTAEEPHPLDPSPLPLPLSVPAQTQNNNAIPKHAIQAGLLSALPINPDSSSSPIPRRSPEVHNRQNTSINSIKSILSRPTSTPLHPLHADTVTQPPGILSPSITISTHQNIMPLTTRPRSRPGLSINTNLTSPEFVPSSRAFTSFGETRPGFELHEGLRADAKVLERERKIQKWRERKKRVGLRIRIDNHKSRRTPHSAISHRSTYYSARTRTARTPRTGHTAFTALTPQTAYTGTYTPYTAHTPYTPARARGRAGTPRYPHGPTPHPPTPRYRREVPHQTGRYQTNLIQPYSAISFRIPSPPLSGIIRSAHSLTNTYRKKKQSKFGFSLNLNLKLGSKIYSFGNNTEKRKRPRSGRKMGFGGWELR</sequence>
<feature type="region of interest" description="Disordered" evidence="1">
    <location>
        <begin position="407"/>
        <end position="444"/>
    </location>
</feature>
<organism evidence="2">
    <name type="scientific">Kwoniella bestiolae CBS 10118</name>
    <dbReference type="NCBI Taxonomy" id="1296100"/>
    <lineage>
        <taxon>Eukaryota</taxon>
        <taxon>Fungi</taxon>
        <taxon>Dikarya</taxon>
        <taxon>Basidiomycota</taxon>
        <taxon>Agaricomycotina</taxon>
        <taxon>Tremellomycetes</taxon>
        <taxon>Tremellales</taxon>
        <taxon>Cryptococcaceae</taxon>
        <taxon>Kwoniella</taxon>
    </lineage>
</organism>
<feature type="region of interest" description="Disordered" evidence="1">
    <location>
        <begin position="215"/>
        <end position="235"/>
    </location>
</feature>
<protein>
    <submittedName>
        <fullName evidence="2">Uncharacterized protein</fullName>
    </submittedName>
</protein>
<reference evidence="2" key="3">
    <citation type="submission" date="2014-01" db="EMBL/GenBank/DDBJ databases">
        <title>Evolution of pathogenesis and genome organization in the Tremellales.</title>
        <authorList>
            <person name="Cuomo C."/>
            <person name="Litvintseva A."/>
            <person name="Heitman J."/>
            <person name="Chen Y."/>
            <person name="Sun S."/>
            <person name="Springer D."/>
            <person name="Dromer F."/>
            <person name="Young S."/>
            <person name="Zeng Q."/>
            <person name="Chapman S."/>
            <person name="Gujja S."/>
            <person name="Saif S."/>
            <person name="Birren B."/>
        </authorList>
    </citation>
    <scope>NUCLEOTIDE SEQUENCE</scope>
    <source>
        <strain evidence="2">CBS 10118</strain>
    </source>
</reference>
<feature type="region of interest" description="Disordered" evidence="1">
    <location>
        <begin position="516"/>
        <end position="538"/>
    </location>
</feature>
<feature type="compositionally biased region" description="Low complexity" evidence="1">
    <location>
        <begin position="215"/>
        <end position="226"/>
    </location>
</feature>
<feature type="region of interest" description="Disordered" evidence="1">
    <location>
        <begin position="44"/>
        <end position="97"/>
    </location>
</feature>
<name>A0A1B9G5Z3_9TREE</name>
<evidence type="ECO:0000313" key="3">
    <source>
        <dbReference type="EMBL" id="WVW78769.1"/>
    </source>
</evidence>
<feature type="compositionally biased region" description="Pro residues" evidence="1">
    <location>
        <begin position="432"/>
        <end position="442"/>
    </location>
</feature>
<reference evidence="3" key="2">
    <citation type="submission" date="2013-07" db="EMBL/GenBank/DDBJ databases">
        <authorList>
            <consortium name="The Broad Institute Genome Sequencing Platform"/>
            <person name="Cuomo C."/>
            <person name="Litvintseva A."/>
            <person name="Chen Y."/>
            <person name="Heitman J."/>
            <person name="Sun S."/>
            <person name="Springer D."/>
            <person name="Dromer F."/>
            <person name="Young S.K."/>
            <person name="Zeng Q."/>
            <person name="Gargeya S."/>
            <person name="Fitzgerald M."/>
            <person name="Abouelleil A."/>
            <person name="Alvarado L."/>
            <person name="Berlin A.M."/>
            <person name="Chapman S.B."/>
            <person name="Dewar J."/>
            <person name="Goldberg J."/>
            <person name="Griggs A."/>
            <person name="Gujja S."/>
            <person name="Hansen M."/>
            <person name="Howarth C."/>
            <person name="Imamovic A."/>
            <person name="Larimer J."/>
            <person name="McCowan C."/>
            <person name="Murphy C."/>
            <person name="Pearson M."/>
            <person name="Priest M."/>
            <person name="Roberts A."/>
            <person name="Saif S."/>
            <person name="Shea T."/>
            <person name="Sykes S."/>
            <person name="Wortman J."/>
            <person name="Nusbaum C."/>
            <person name="Birren B."/>
        </authorList>
    </citation>
    <scope>NUCLEOTIDE SEQUENCE</scope>
    <source>
        <strain evidence="3">CBS 10118</strain>
    </source>
</reference>
<dbReference type="KEGG" id="kbi:30208505"/>
<gene>
    <name evidence="2" type="ORF">I302_04106</name>
    <name evidence="3" type="ORF">I302_100731</name>
</gene>